<keyword evidence="1" id="KW-1133">Transmembrane helix</keyword>
<proteinExistence type="predicted"/>
<comment type="caution">
    <text evidence="2">The sequence shown here is derived from an EMBL/GenBank/DDBJ whole genome shotgun (WGS) entry which is preliminary data.</text>
</comment>
<reference evidence="2 3" key="1">
    <citation type="submission" date="2019-05" db="EMBL/GenBank/DDBJ databases">
        <title>Mikania micrantha, genome provides insights into the molecular mechanism of rapid growth.</title>
        <authorList>
            <person name="Liu B."/>
        </authorList>
    </citation>
    <scope>NUCLEOTIDE SEQUENCE [LARGE SCALE GENOMIC DNA]</scope>
    <source>
        <strain evidence="2">NLD-2019</strain>
        <tissue evidence="2">Leaf</tissue>
    </source>
</reference>
<accession>A0A5N6NTC3</accession>
<dbReference type="AlphaFoldDB" id="A0A5N6NTC3"/>
<keyword evidence="3" id="KW-1185">Reference proteome</keyword>
<feature type="transmembrane region" description="Helical" evidence="1">
    <location>
        <begin position="117"/>
        <end position="139"/>
    </location>
</feature>
<evidence type="ECO:0000313" key="3">
    <source>
        <dbReference type="Proteomes" id="UP000326396"/>
    </source>
</evidence>
<dbReference type="PANTHER" id="PTHR34115">
    <property type="entry name" value="PROTEIN, PUTATIVE-RELATED"/>
    <property type="match status" value="1"/>
</dbReference>
<dbReference type="EMBL" id="SZYD01000009">
    <property type="protein sequence ID" value="KAD5316957.1"/>
    <property type="molecule type" value="Genomic_DNA"/>
</dbReference>
<dbReference type="Proteomes" id="UP000326396">
    <property type="component" value="Linkage Group LG17"/>
</dbReference>
<feature type="transmembrane region" description="Helical" evidence="1">
    <location>
        <begin position="84"/>
        <end position="105"/>
    </location>
</feature>
<gene>
    <name evidence="2" type="ORF">E3N88_16903</name>
</gene>
<keyword evidence="1" id="KW-0812">Transmembrane</keyword>
<sequence length="223" mass="25037">MENVASGSDEVVTGTLDETRPHEFMILVGDEDEHTAPRAARIVDHQLVHVHHRTRHSLTDLNPQWCPPHEAHAREADCTRMLHYLKCGILLSMYGPLIGLVQVKFQNNHQSPFETHTLLMIMSVIAFSTSAILSFIFLVSTTTNLPSISRAIISNVIFFLAVLAPLSLVLVVFVPPKLIWIGYSIVCLLLVTIVTYSFVNYTSLFGQISATTWKAIKQFKVKR</sequence>
<dbReference type="PANTHER" id="PTHR34115:SF5">
    <property type="entry name" value="PROTEIN, PUTATIVE-RELATED"/>
    <property type="match status" value="1"/>
</dbReference>
<evidence type="ECO:0000313" key="2">
    <source>
        <dbReference type="EMBL" id="KAD5316957.1"/>
    </source>
</evidence>
<evidence type="ECO:0000256" key="1">
    <source>
        <dbReference type="SAM" id="Phobius"/>
    </source>
</evidence>
<organism evidence="2 3">
    <name type="scientific">Mikania micrantha</name>
    <name type="common">bitter vine</name>
    <dbReference type="NCBI Taxonomy" id="192012"/>
    <lineage>
        <taxon>Eukaryota</taxon>
        <taxon>Viridiplantae</taxon>
        <taxon>Streptophyta</taxon>
        <taxon>Embryophyta</taxon>
        <taxon>Tracheophyta</taxon>
        <taxon>Spermatophyta</taxon>
        <taxon>Magnoliopsida</taxon>
        <taxon>eudicotyledons</taxon>
        <taxon>Gunneridae</taxon>
        <taxon>Pentapetalae</taxon>
        <taxon>asterids</taxon>
        <taxon>campanulids</taxon>
        <taxon>Asterales</taxon>
        <taxon>Asteraceae</taxon>
        <taxon>Asteroideae</taxon>
        <taxon>Heliantheae alliance</taxon>
        <taxon>Eupatorieae</taxon>
        <taxon>Mikania</taxon>
    </lineage>
</organism>
<feature type="transmembrane region" description="Helical" evidence="1">
    <location>
        <begin position="180"/>
        <end position="199"/>
    </location>
</feature>
<feature type="transmembrane region" description="Helical" evidence="1">
    <location>
        <begin position="151"/>
        <end position="174"/>
    </location>
</feature>
<dbReference type="InterPro" id="IPR053258">
    <property type="entry name" value="Ca-permeable_cation_channel"/>
</dbReference>
<keyword evidence="1" id="KW-0472">Membrane</keyword>
<protein>
    <submittedName>
        <fullName evidence="2">Uncharacterized protein</fullName>
    </submittedName>
</protein>
<name>A0A5N6NTC3_9ASTR</name>
<dbReference type="OrthoDB" id="1721773at2759"/>